<accession>A0A931FVN8</accession>
<dbReference type="EMBL" id="JADQTO010000003">
    <property type="protein sequence ID" value="MBG0561523.1"/>
    <property type="molecule type" value="Genomic_DNA"/>
</dbReference>
<protein>
    <submittedName>
        <fullName evidence="1">Enoyl-CoA hydratase/isomerase family protein</fullName>
    </submittedName>
</protein>
<dbReference type="PANTHER" id="PTHR11941:SF54">
    <property type="entry name" value="ENOYL-COA HYDRATASE, MITOCHONDRIAL"/>
    <property type="match status" value="1"/>
</dbReference>
<dbReference type="Pfam" id="PF00378">
    <property type="entry name" value="ECH_1"/>
    <property type="match status" value="1"/>
</dbReference>
<dbReference type="Proteomes" id="UP000598146">
    <property type="component" value="Unassembled WGS sequence"/>
</dbReference>
<evidence type="ECO:0000313" key="1">
    <source>
        <dbReference type="EMBL" id="MBG0561523.1"/>
    </source>
</evidence>
<dbReference type="Gene3D" id="3.90.226.10">
    <property type="entry name" value="2-enoyl-CoA Hydratase, Chain A, domain 1"/>
    <property type="match status" value="1"/>
</dbReference>
<dbReference type="InterPro" id="IPR001753">
    <property type="entry name" value="Enoyl-CoA_hydra/iso"/>
</dbReference>
<dbReference type="GO" id="GO:0003824">
    <property type="term" value="F:catalytic activity"/>
    <property type="evidence" value="ECO:0007669"/>
    <property type="project" value="UniProtKB-ARBA"/>
</dbReference>
<proteinExistence type="predicted"/>
<evidence type="ECO:0000313" key="2">
    <source>
        <dbReference type="Proteomes" id="UP000598146"/>
    </source>
</evidence>
<dbReference type="SUPFAM" id="SSF52096">
    <property type="entry name" value="ClpP/crotonase"/>
    <property type="match status" value="1"/>
</dbReference>
<organism evidence="1 2">
    <name type="scientific">Actinoplanes aureus</name>
    <dbReference type="NCBI Taxonomy" id="2792083"/>
    <lineage>
        <taxon>Bacteria</taxon>
        <taxon>Bacillati</taxon>
        <taxon>Actinomycetota</taxon>
        <taxon>Actinomycetes</taxon>
        <taxon>Micromonosporales</taxon>
        <taxon>Micromonosporaceae</taxon>
        <taxon>Actinoplanes</taxon>
    </lineage>
</organism>
<dbReference type="RefSeq" id="WP_196413307.1">
    <property type="nucleotide sequence ID" value="NZ_JADQTO010000003.1"/>
</dbReference>
<reference evidence="1" key="1">
    <citation type="submission" date="2020-11" db="EMBL/GenBank/DDBJ databases">
        <title>Isolation and identification of active actinomycetes.</title>
        <authorList>
            <person name="Sun X."/>
        </authorList>
    </citation>
    <scope>NUCLEOTIDE SEQUENCE</scope>
    <source>
        <strain evidence="1">NEAU-A11</strain>
    </source>
</reference>
<dbReference type="PANTHER" id="PTHR11941">
    <property type="entry name" value="ENOYL-COA HYDRATASE-RELATED"/>
    <property type="match status" value="1"/>
</dbReference>
<dbReference type="CDD" id="cd06558">
    <property type="entry name" value="crotonase-like"/>
    <property type="match status" value="1"/>
</dbReference>
<name>A0A931FVN8_9ACTN</name>
<sequence length="249" mass="26368">MIERDEIDGVAVVRLAHGKVNALDVELLHEIADVFTSLAGTLHPAVVLTGAGRSFSAGVDLWRVIDGGAGYVDAFLPALSDALLAVFTLGKPVVAAINGHAIAGGAILACAADHRLMADTGGRIGVSEVLVGVPFPPVPLEIARFALGETRARAAVISGRAFEPAEAVEAGFADEIVPASTLLPAAVAAARRLATDIPADTFKLTKHQLRLPVHDRLARDRPVYDVRVRDLWVRGVEDGRLRRFMQSLK</sequence>
<keyword evidence="2" id="KW-1185">Reference proteome</keyword>
<dbReference type="InterPro" id="IPR029045">
    <property type="entry name" value="ClpP/crotonase-like_dom_sf"/>
</dbReference>
<comment type="caution">
    <text evidence="1">The sequence shown here is derived from an EMBL/GenBank/DDBJ whole genome shotgun (WGS) entry which is preliminary data.</text>
</comment>
<gene>
    <name evidence="1" type="ORF">I4J89_08615</name>
</gene>
<dbReference type="AlphaFoldDB" id="A0A931FVN8"/>
<dbReference type="GO" id="GO:0006635">
    <property type="term" value="P:fatty acid beta-oxidation"/>
    <property type="evidence" value="ECO:0007669"/>
    <property type="project" value="TreeGrafter"/>
</dbReference>